<evidence type="ECO:0000313" key="2">
    <source>
        <dbReference type="Proteomes" id="UP000027120"/>
    </source>
</evidence>
<accession>A0A067GRD4</accession>
<proteinExistence type="predicted"/>
<dbReference type="EMBL" id="KK784879">
    <property type="protein sequence ID" value="KDO78012.1"/>
    <property type="molecule type" value="Genomic_DNA"/>
</dbReference>
<dbReference type="AlphaFoldDB" id="A0A067GRD4"/>
<name>A0A067GRD4_CITSI</name>
<evidence type="ECO:0000313" key="1">
    <source>
        <dbReference type="EMBL" id="KDO78012.1"/>
    </source>
</evidence>
<gene>
    <name evidence="1" type="ORF">CISIN_1g035430mg</name>
</gene>
<keyword evidence="2" id="KW-1185">Reference proteome</keyword>
<reference evidence="1 2" key="1">
    <citation type="submission" date="2014-04" db="EMBL/GenBank/DDBJ databases">
        <authorList>
            <consortium name="International Citrus Genome Consortium"/>
            <person name="Gmitter F."/>
            <person name="Chen C."/>
            <person name="Farmerie W."/>
            <person name="Harkins T."/>
            <person name="Desany B."/>
            <person name="Mohiuddin M."/>
            <person name="Kodira C."/>
            <person name="Borodovsky M."/>
            <person name="Lomsadze A."/>
            <person name="Burns P."/>
            <person name="Jenkins J."/>
            <person name="Prochnik S."/>
            <person name="Shu S."/>
            <person name="Chapman J."/>
            <person name="Pitluck S."/>
            <person name="Schmutz J."/>
            <person name="Rokhsar D."/>
        </authorList>
    </citation>
    <scope>NUCLEOTIDE SEQUENCE</scope>
</reference>
<dbReference type="Proteomes" id="UP000027120">
    <property type="component" value="Unassembled WGS sequence"/>
</dbReference>
<sequence length="44" mass="5008">MWSATTRPQPQGYRGHGFCQKGLEAMVMQLTRAVRIMFCSNTNC</sequence>
<organism evidence="1 2">
    <name type="scientific">Citrus sinensis</name>
    <name type="common">Sweet orange</name>
    <name type="synonym">Citrus aurantium var. sinensis</name>
    <dbReference type="NCBI Taxonomy" id="2711"/>
    <lineage>
        <taxon>Eukaryota</taxon>
        <taxon>Viridiplantae</taxon>
        <taxon>Streptophyta</taxon>
        <taxon>Embryophyta</taxon>
        <taxon>Tracheophyta</taxon>
        <taxon>Spermatophyta</taxon>
        <taxon>Magnoliopsida</taxon>
        <taxon>eudicotyledons</taxon>
        <taxon>Gunneridae</taxon>
        <taxon>Pentapetalae</taxon>
        <taxon>rosids</taxon>
        <taxon>malvids</taxon>
        <taxon>Sapindales</taxon>
        <taxon>Rutaceae</taxon>
        <taxon>Aurantioideae</taxon>
        <taxon>Citrus</taxon>
    </lineage>
</organism>
<protein>
    <submittedName>
        <fullName evidence="1">Uncharacterized protein</fullName>
    </submittedName>
</protein>